<keyword evidence="4" id="KW-0472">Membrane</keyword>
<comment type="caution">
    <text evidence="10">The sequence shown here is derived from an EMBL/GenBank/DDBJ whole genome shotgun (WGS) entry which is preliminary data.</text>
</comment>
<evidence type="ECO:0000256" key="8">
    <source>
        <dbReference type="ARBA" id="ARBA00022840"/>
    </source>
</evidence>
<evidence type="ECO:0000256" key="2">
    <source>
        <dbReference type="ARBA" id="ARBA00004651"/>
    </source>
</evidence>
<dbReference type="InterPro" id="IPR003660">
    <property type="entry name" value="HAMP_dom"/>
</dbReference>
<evidence type="ECO:0000313" key="11">
    <source>
        <dbReference type="Proteomes" id="UP000305874"/>
    </source>
</evidence>
<reference evidence="11" key="2">
    <citation type="submission" date="2019-06" db="EMBL/GenBank/DDBJ databases">
        <title>Co-occurence of chitin degradation, pigmentation and bioactivity in marine Pseudoalteromonas.</title>
        <authorList>
            <person name="Sonnenschein E.C."/>
            <person name="Bech P.K."/>
        </authorList>
    </citation>
    <scope>NUCLEOTIDE SEQUENCE [LARGE SCALE GENOMIC DNA]</scope>
    <source>
        <strain evidence="11">S2897</strain>
    </source>
</reference>
<dbReference type="InterPro" id="IPR050980">
    <property type="entry name" value="2C_sensor_his_kinase"/>
</dbReference>
<keyword evidence="6" id="KW-0547">Nucleotide-binding</keyword>
<evidence type="ECO:0000256" key="4">
    <source>
        <dbReference type="ARBA" id="ARBA00022475"/>
    </source>
</evidence>
<dbReference type="CDD" id="cd00082">
    <property type="entry name" value="HisKA"/>
    <property type="match status" value="1"/>
</dbReference>
<keyword evidence="5" id="KW-0808">Transferase</keyword>
<dbReference type="InterPro" id="IPR003661">
    <property type="entry name" value="HisK_dim/P_dom"/>
</dbReference>
<feature type="domain" description="HAMP" evidence="9">
    <location>
        <begin position="1"/>
        <end position="53"/>
    </location>
</feature>
<evidence type="ECO:0000256" key="3">
    <source>
        <dbReference type="ARBA" id="ARBA00012438"/>
    </source>
</evidence>
<evidence type="ECO:0000256" key="1">
    <source>
        <dbReference type="ARBA" id="ARBA00000085"/>
    </source>
</evidence>
<dbReference type="GO" id="GO:0005886">
    <property type="term" value="C:plasma membrane"/>
    <property type="evidence" value="ECO:0007669"/>
    <property type="project" value="TreeGrafter"/>
</dbReference>
<evidence type="ECO:0000256" key="7">
    <source>
        <dbReference type="ARBA" id="ARBA00022777"/>
    </source>
</evidence>
<evidence type="ECO:0000256" key="6">
    <source>
        <dbReference type="ARBA" id="ARBA00022741"/>
    </source>
</evidence>
<evidence type="ECO:0000259" key="9">
    <source>
        <dbReference type="PROSITE" id="PS50885"/>
    </source>
</evidence>
<dbReference type="GO" id="GO:0000155">
    <property type="term" value="F:phosphorelay sensor kinase activity"/>
    <property type="evidence" value="ECO:0007669"/>
    <property type="project" value="InterPro"/>
</dbReference>
<dbReference type="SUPFAM" id="SSF47384">
    <property type="entry name" value="Homodimeric domain of signal transducing histidine kinase"/>
    <property type="match status" value="1"/>
</dbReference>
<dbReference type="PANTHER" id="PTHR44936">
    <property type="entry name" value="SENSOR PROTEIN CREC"/>
    <property type="match status" value="1"/>
</dbReference>
<dbReference type="AlphaFoldDB" id="A0A5S3YVN3"/>
<dbReference type="EC" id="2.7.13.3" evidence="3"/>
<protein>
    <recommendedName>
        <fullName evidence="3">histidine kinase</fullName>
        <ecNumber evidence="3">2.7.13.3</ecNumber>
    </recommendedName>
</protein>
<gene>
    <name evidence="10" type="ORF">CWC05_19700</name>
</gene>
<dbReference type="PANTHER" id="PTHR44936:SF10">
    <property type="entry name" value="SENSOR PROTEIN RSTB"/>
    <property type="match status" value="1"/>
</dbReference>
<comment type="catalytic activity">
    <reaction evidence="1">
        <text>ATP + protein L-histidine = ADP + protein N-phospho-L-histidine.</text>
        <dbReference type="EC" id="2.7.13.3"/>
    </reaction>
</comment>
<feature type="non-terminal residue" evidence="10">
    <location>
        <position position="73"/>
    </location>
</feature>
<dbReference type="InterPro" id="IPR036097">
    <property type="entry name" value="HisK_dim/P_sf"/>
</dbReference>
<name>A0A5S3YVN3_9GAMM</name>
<evidence type="ECO:0000256" key="5">
    <source>
        <dbReference type="ARBA" id="ARBA00022679"/>
    </source>
</evidence>
<sequence>MRPLKQLERATERFASGQLNTRIHDKISSTDGEFQQIAATFDQMANCIEHTIESQRQFIADFSHEIRTPIARV</sequence>
<accession>A0A5S3YVN3</accession>
<dbReference type="SUPFAM" id="SSF158472">
    <property type="entry name" value="HAMP domain-like"/>
    <property type="match status" value="1"/>
</dbReference>
<dbReference type="Gene3D" id="1.10.287.130">
    <property type="match status" value="1"/>
</dbReference>
<dbReference type="EMBL" id="PNCG01000203">
    <property type="protein sequence ID" value="TMP81100.1"/>
    <property type="molecule type" value="Genomic_DNA"/>
</dbReference>
<evidence type="ECO:0000313" key="10">
    <source>
        <dbReference type="EMBL" id="TMP81100.1"/>
    </source>
</evidence>
<organism evidence="10 11">
    <name type="scientific">Pseudoalteromonas ruthenica</name>
    <dbReference type="NCBI Taxonomy" id="151081"/>
    <lineage>
        <taxon>Bacteria</taxon>
        <taxon>Pseudomonadati</taxon>
        <taxon>Pseudomonadota</taxon>
        <taxon>Gammaproteobacteria</taxon>
        <taxon>Alteromonadales</taxon>
        <taxon>Pseudoalteromonadaceae</taxon>
        <taxon>Pseudoalteromonas</taxon>
    </lineage>
</organism>
<dbReference type="GO" id="GO:0005524">
    <property type="term" value="F:ATP binding"/>
    <property type="evidence" value="ECO:0007669"/>
    <property type="project" value="UniProtKB-KW"/>
</dbReference>
<dbReference type="Proteomes" id="UP000305874">
    <property type="component" value="Unassembled WGS sequence"/>
</dbReference>
<dbReference type="SMART" id="SM00304">
    <property type="entry name" value="HAMP"/>
    <property type="match status" value="1"/>
</dbReference>
<keyword evidence="4" id="KW-1003">Cell membrane</keyword>
<reference evidence="10 11" key="1">
    <citation type="submission" date="2017-12" db="EMBL/GenBank/DDBJ databases">
        <authorList>
            <person name="Paulsen S."/>
            <person name="Gram L.K."/>
        </authorList>
    </citation>
    <scope>NUCLEOTIDE SEQUENCE [LARGE SCALE GENOMIC DNA]</scope>
    <source>
        <strain evidence="10 11">S2897</strain>
    </source>
</reference>
<dbReference type="Pfam" id="PF00672">
    <property type="entry name" value="HAMP"/>
    <property type="match status" value="1"/>
</dbReference>
<comment type="subcellular location">
    <subcellularLocation>
        <location evidence="2">Cell membrane</location>
        <topology evidence="2">Multi-pass membrane protein</topology>
    </subcellularLocation>
</comment>
<keyword evidence="8" id="KW-0067">ATP-binding</keyword>
<dbReference type="PROSITE" id="PS50885">
    <property type="entry name" value="HAMP"/>
    <property type="match status" value="1"/>
</dbReference>
<proteinExistence type="predicted"/>
<dbReference type="CDD" id="cd06225">
    <property type="entry name" value="HAMP"/>
    <property type="match status" value="1"/>
</dbReference>
<keyword evidence="7 10" id="KW-0418">Kinase</keyword>